<keyword evidence="6" id="KW-0238">DNA-binding</keyword>
<dbReference type="Pfam" id="PF00105">
    <property type="entry name" value="zf-C4"/>
    <property type="match status" value="1"/>
</dbReference>
<evidence type="ECO:0000259" key="11">
    <source>
        <dbReference type="PROSITE" id="PS51030"/>
    </source>
</evidence>
<dbReference type="InterPro" id="IPR013088">
    <property type="entry name" value="Znf_NHR/GATA"/>
</dbReference>
<feature type="region of interest" description="Disordered" evidence="10">
    <location>
        <begin position="281"/>
        <end position="359"/>
    </location>
</feature>
<evidence type="ECO:0000256" key="9">
    <source>
        <dbReference type="ARBA" id="ARBA00023242"/>
    </source>
</evidence>
<feature type="non-terminal residue" evidence="12">
    <location>
        <position position="1"/>
    </location>
</feature>
<evidence type="ECO:0000256" key="2">
    <source>
        <dbReference type="ARBA" id="ARBA00022723"/>
    </source>
</evidence>
<keyword evidence="8" id="KW-0675">Receptor</keyword>
<dbReference type="GO" id="GO:0005634">
    <property type="term" value="C:nucleus"/>
    <property type="evidence" value="ECO:0007669"/>
    <property type="project" value="UniProtKB-SubCell"/>
</dbReference>
<dbReference type="EMBL" id="GECU01026498">
    <property type="protein sequence ID" value="JAS81208.1"/>
    <property type="molecule type" value="Transcribed_RNA"/>
</dbReference>
<protein>
    <recommendedName>
        <fullName evidence="11">Nuclear receptor domain-containing protein</fullName>
    </recommendedName>
</protein>
<keyword evidence="2" id="KW-0479">Metal-binding</keyword>
<dbReference type="InterPro" id="IPR050200">
    <property type="entry name" value="Nuclear_hormone_rcpt_NR3"/>
</dbReference>
<dbReference type="SUPFAM" id="SSF57716">
    <property type="entry name" value="Glucocorticoid receptor-like (DNA-binding domain)"/>
    <property type="match status" value="1"/>
</dbReference>
<dbReference type="GO" id="GO:0008270">
    <property type="term" value="F:zinc ion binding"/>
    <property type="evidence" value="ECO:0007669"/>
    <property type="project" value="UniProtKB-KW"/>
</dbReference>
<dbReference type="PANTHER" id="PTHR48092">
    <property type="entry name" value="KNIRPS-RELATED PROTEIN-RELATED"/>
    <property type="match status" value="1"/>
</dbReference>
<sequence>ELLGYVHHQKKFSWITYLWTAILNMQMNQLCKVCSERAAGFHFGAFTCEGCKSFFGRSYNNMNSITPCKNNGMCVINKKNRTSCKACRLKKCIEVGMSKGGSRYGRRSNWFKIHCLLEQEQNGACMPPMVSIPSPPPPPRPNTWPMDFLGGPTFDQRMHFVTPQKSPREDMGFEEYKNASSPTISSPESHNSDSSVEIGERIKPQLNFFKPVVARDFQNPYIPFGALASLHNILHSPAFLPPLLPPNPNLLFSPGIVLPKPESLPTTPEAKRKRLHLDAILRSQRSPTTDDHYSNDEVDLPTVDDHSPMDLTVRPTSREDSCCSGDEEEEHITVDGDDPVEESQSSRLTTPLDLTTKVQ</sequence>
<feature type="region of interest" description="Disordered" evidence="10">
    <location>
        <begin position="177"/>
        <end position="196"/>
    </location>
</feature>
<evidence type="ECO:0000256" key="4">
    <source>
        <dbReference type="ARBA" id="ARBA00022833"/>
    </source>
</evidence>
<comment type="subcellular location">
    <subcellularLocation>
        <location evidence="1">Nucleus</location>
    </subcellularLocation>
</comment>
<evidence type="ECO:0000256" key="7">
    <source>
        <dbReference type="ARBA" id="ARBA00023163"/>
    </source>
</evidence>
<keyword evidence="5" id="KW-0805">Transcription regulation</keyword>
<proteinExistence type="predicted"/>
<evidence type="ECO:0000256" key="10">
    <source>
        <dbReference type="SAM" id="MobiDB-lite"/>
    </source>
</evidence>
<feature type="compositionally biased region" description="Polar residues" evidence="10">
    <location>
        <begin position="178"/>
        <end position="195"/>
    </location>
</feature>
<dbReference type="InterPro" id="IPR001628">
    <property type="entry name" value="Znf_hrmn_rcpt"/>
</dbReference>
<dbReference type="GO" id="GO:0003700">
    <property type="term" value="F:DNA-binding transcription factor activity"/>
    <property type="evidence" value="ECO:0007669"/>
    <property type="project" value="InterPro"/>
</dbReference>
<gene>
    <name evidence="12" type="ORF">g.13099</name>
</gene>
<keyword evidence="3" id="KW-0863">Zinc-finger</keyword>
<dbReference type="PROSITE" id="PS00031">
    <property type="entry name" value="NUCLEAR_REC_DBD_1"/>
    <property type="match status" value="1"/>
</dbReference>
<keyword evidence="4" id="KW-0862">Zinc</keyword>
<feature type="compositionally biased region" description="Acidic residues" evidence="10">
    <location>
        <begin position="325"/>
        <end position="341"/>
    </location>
</feature>
<dbReference type="GO" id="GO:0043565">
    <property type="term" value="F:sequence-specific DNA binding"/>
    <property type="evidence" value="ECO:0007669"/>
    <property type="project" value="InterPro"/>
</dbReference>
<dbReference type="AlphaFoldDB" id="A0A1B6I2P4"/>
<reference evidence="12" key="1">
    <citation type="submission" date="2015-11" db="EMBL/GenBank/DDBJ databases">
        <title>De novo transcriptome assembly of four potential Pierce s Disease insect vectors from Arizona vineyards.</title>
        <authorList>
            <person name="Tassone E.E."/>
        </authorList>
    </citation>
    <scope>NUCLEOTIDE SEQUENCE</scope>
</reference>
<feature type="compositionally biased region" description="Polar residues" evidence="10">
    <location>
        <begin position="342"/>
        <end position="359"/>
    </location>
</feature>
<accession>A0A1B6I2P4</accession>
<dbReference type="Gene3D" id="3.30.50.10">
    <property type="entry name" value="Erythroid Transcription Factor GATA-1, subunit A"/>
    <property type="match status" value="1"/>
</dbReference>
<evidence type="ECO:0000256" key="8">
    <source>
        <dbReference type="ARBA" id="ARBA00023170"/>
    </source>
</evidence>
<evidence type="ECO:0000313" key="12">
    <source>
        <dbReference type="EMBL" id="JAS81208.1"/>
    </source>
</evidence>
<evidence type="ECO:0000256" key="5">
    <source>
        <dbReference type="ARBA" id="ARBA00023015"/>
    </source>
</evidence>
<organism evidence="12">
    <name type="scientific">Homalodisca liturata</name>
    <dbReference type="NCBI Taxonomy" id="320908"/>
    <lineage>
        <taxon>Eukaryota</taxon>
        <taxon>Metazoa</taxon>
        <taxon>Ecdysozoa</taxon>
        <taxon>Arthropoda</taxon>
        <taxon>Hexapoda</taxon>
        <taxon>Insecta</taxon>
        <taxon>Pterygota</taxon>
        <taxon>Neoptera</taxon>
        <taxon>Paraneoptera</taxon>
        <taxon>Hemiptera</taxon>
        <taxon>Auchenorrhyncha</taxon>
        <taxon>Membracoidea</taxon>
        <taxon>Cicadellidae</taxon>
        <taxon>Cicadellinae</taxon>
        <taxon>Proconiini</taxon>
        <taxon>Homalodisca</taxon>
    </lineage>
</organism>
<dbReference type="PROSITE" id="PS51030">
    <property type="entry name" value="NUCLEAR_REC_DBD_2"/>
    <property type="match status" value="1"/>
</dbReference>
<keyword evidence="7" id="KW-0804">Transcription</keyword>
<dbReference type="SMART" id="SM00399">
    <property type="entry name" value="ZnF_C4"/>
    <property type="match status" value="1"/>
</dbReference>
<evidence type="ECO:0000256" key="3">
    <source>
        <dbReference type="ARBA" id="ARBA00022771"/>
    </source>
</evidence>
<feature type="domain" description="Nuclear receptor" evidence="11">
    <location>
        <begin position="28"/>
        <end position="104"/>
    </location>
</feature>
<dbReference type="PRINTS" id="PR00047">
    <property type="entry name" value="STROIDFINGER"/>
</dbReference>
<evidence type="ECO:0000256" key="1">
    <source>
        <dbReference type="ARBA" id="ARBA00004123"/>
    </source>
</evidence>
<evidence type="ECO:0000256" key="6">
    <source>
        <dbReference type="ARBA" id="ARBA00023125"/>
    </source>
</evidence>
<name>A0A1B6I2P4_9HEMI</name>
<keyword evidence="9" id="KW-0539">Nucleus</keyword>